<dbReference type="PRINTS" id="PR00452">
    <property type="entry name" value="SH3DOMAIN"/>
</dbReference>
<organism evidence="12 13">
    <name type="scientific">Clydaea vesicula</name>
    <dbReference type="NCBI Taxonomy" id="447962"/>
    <lineage>
        <taxon>Eukaryota</taxon>
        <taxon>Fungi</taxon>
        <taxon>Fungi incertae sedis</taxon>
        <taxon>Chytridiomycota</taxon>
        <taxon>Chytridiomycota incertae sedis</taxon>
        <taxon>Chytridiomycetes</taxon>
        <taxon>Lobulomycetales</taxon>
        <taxon>Lobulomycetaceae</taxon>
        <taxon>Clydaea</taxon>
    </lineage>
</organism>
<keyword evidence="10" id="KW-0732">Signal</keyword>
<reference evidence="12" key="1">
    <citation type="submission" date="2020-05" db="EMBL/GenBank/DDBJ databases">
        <title>Phylogenomic resolution of chytrid fungi.</title>
        <authorList>
            <person name="Stajich J.E."/>
            <person name="Amses K."/>
            <person name="Simmons R."/>
            <person name="Seto K."/>
            <person name="Myers J."/>
            <person name="Bonds A."/>
            <person name="Quandt C.A."/>
            <person name="Barry K."/>
            <person name="Liu P."/>
            <person name="Grigoriev I."/>
            <person name="Longcore J.E."/>
            <person name="James T.Y."/>
        </authorList>
    </citation>
    <scope>NUCLEOTIDE SEQUENCE</scope>
    <source>
        <strain evidence="12">JEL0476</strain>
    </source>
</reference>
<comment type="caution">
    <text evidence="12">The sequence shown here is derived from an EMBL/GenBank/DDBJ whole genome shotgun (WGS) entry which is preliminary data.</text>
</comment>
<keyword evidence="5 12" id="KW-0812">Transmembrane</keyword>
<evidence type="ECO:0000256" key="1">
    <source>
        <dbReference type="ARBA" id="ARBA00004651"/>
    </source>
</evidence>
<evidence type="ECO:0000256" key="2">
    <source>
        <dbReference type="ARBA" id="ARBA00009739"/>
    </source>
</evidence>
<evidence type="ECO:0000256" key="3">
    <source>
        <dbReference type="ARBA" id="ARBA00022443"/>
    </source>
</evidence>
<evidence type="ECO:0000256" key="8">
    <source>
        <dbReference type="ARBA" id="ARBA00023136"/>
    </source>
</evidence>
<evidence type="ECO:0000256" key="6">
    <source>
        <dbReference type="ARBA" id="ARBA00022989"/>
    </source>
</evidence>
<evidence type="ECO:0000313" key="12">
    <source>
        <dbReference type="EMBL" id="KAJ3228036.1"/>
    </source>
</evidence>
<evidence type="ECO:0000313" key="13">
    <source>
        <dbReference type="Proteomes" id="UP001211065"/>
    </source>
</evidence>
<dbReference type="CDD" id="cd11855">
    <property type="entry name" value="SH3_Sho1p"/>
    <property type="match status" value="1"/>
</dbReference>
<dbReference type="SMART" id="SM00326">
    <property type="entry name" value="SH3"/>
    <property type="match status" value="1"/>
</dbReference>
<dbReference type="InterPro" id="IPR001452">
    <property type="entry name" value="SH3_domain"/>
</dbReference>
<keyword evidence="7" id="KW-0346">Stress response</keyword>
<feature type="domain" description="SH3" evidence="11">
    <location>
        <begin position="107"/>
        <end position="170"/>
    </location>
</feature>
<comment type="subcellular location">
    <subcellularLocation>
        <location evidence="1">Cell membrane</location>
        <topology evidence="1">Multi-pass membrane protein</topology>
    </subcellularLocation>
</comment>
<evidence type="ECO:0000259" key="11">
    <source>
        <dbReference type="PROSITE" id="PS50002"/>
    </source>
</evidence>
<dbReference type="Gene3D" id="2.30.30.40">
    <property type="entry name" value="SH3 Domains"/>
    <property type="match status" value="1"/>
</dbReference>
<keyword evidence="13" id="KW-1185">Reference proteome</keyword>
<proteinExistence type="inferred from homology"/>
<dbReference type="Proteomes" id="UP001211065">
    <property type="component" value="Unassembled WGS sequence"/>
</dbReference>
<evidence type="ECO:0000256" key="10">
    <source>
        <dbReference type="SAM" id="SignalP"/>
    </source>
</evidence>
<dbReference type="PROSITE" id="PS50002">
    <property type="entry name" value="SH3"/>
    <property type="match status" value="1"/>
</dbReference>
<dbReference type="EMBL" id="JADGJW010000007">
    <property type="protein sequence ID" value="KAJ3228036.1"/>
    <property type="molecule type" value="Genomic_DNA"/>
</dbReference>
<sequence length="170" mass="18705">MNNTVNQYKVAFSNFIVVALGLLITDLHQTITGSEEGSYVHQLLNNHADNPDALPSLHRKLSSKNNQVSNATPDSTYFVEPVPQHFNLSNAAASPTYSNNAPTKPTEDTYKATALYSYEANPSDPHEISFIKGDILEIIDNKGKWWKAKKTNSDGTVVIGIAPSNYLQLL</sequence>
<keyword evidence="4" id="KW-1003">Cell membrane</keyword>
<dbReference type="InterPro" id="IPR036028">
    <property type="entry name" value="SH3-like_dom_sf"/>
</dbReference>
<feature type="signal peptide" evidence="10">
    <location>
        <begin position="1"/>
        <end position="21"/>
    </location>
</feature>
<keyword evidence="3 9" id="KW-0728">SH3 domain</keyword>
<comment type="similarity">
    <text evidence="2">Belongs to the SHO1 family.</text>
</comment>
<dbReference type="InterPro" id="IPR035522">
    <property type="entry name" value="Sho1_SH3"/>
</dbReference>
<evidence type="ECO:0000256" key="9">
    <source>
        <dbReference type="PROSITE-ProRule" id="PRU00192"/>
    </source>
</evidence>
<name>A0AAD5Y437_9FUNG</name>
<protein>
    <submittedName>
        <fullName evidence="12">Transmembrane osmosensor</fullName>
    </submittedName>
</protein>
<keyword evidence="8" id="KW-0472">Membrane</keyword>
<keyword evidence="6" id="KW-1133">Transmembrane helix</keyword>
<dbReference type="GO" id="GO:0005886">
    <property type="term" value="C:plasma membrane"/>
    <property type="evidence" value="ECO:0007669"/>
    <property type="project" value="UniProtKB-SubCell"/>
</dbReference>
<dbReference type="Pfam" id="PF00018">
    <property type="entry name" value="SH3_1"/>
    <property type="match status" value="1"/>
</dbReference>
<gene>
    <name evidence="12" type="primary">SHO1</name>
    <name evidence="12" type="ORF">HK099_007317</name>
</gene>
<accession>A0AAD5Y437</accession>
<evidence type="ECO:0000256" key="4">
    <source>
        <dbReference type="ARBA" id="ARBA00022475"/>
    </source>
</evidence>
<dbReference type="SUPFAM" id="SSF50044">
    <property type="entry name" value="SH3-domain"/>
    <property type="match status" value="1"/>
</dbReference>
<evidence type="ECO:0000256" key="7">
    <source>
        <dbReference type="ARBA" id="ARBA00023016"/>
    </source>
</evidence>
<dbReference type="AlphaFoldDB" id="A0AAD5Y437"/>
<feature type="chain" id="PRO_5042130615" evidence="10">
    <location>
        <begin position="22"/>
        <end position="170"/>
    </location>
</feature>
<evidence type="ECO:0000256" key="5">
    <source>
        <dbReference type="ARBA" id="ARBA00022692"/>
    </source>
</evidence>